<dbReference type="SUPFAM" id="SSF52821">
    <property type="entry name" value="Rhodanese/Cell cycle control phosphatase"/>
    <property type="match status" value="2"/>
</dbReference>
<feature type="domain" description="Rhodanese" evidence="3">
    <location>
        <begin position="47"/>
        <end position="136"/>
    </location>
</feature>
<dbReference type="Pfam" id="PF00581">
    <property type="entry name" value="Rhodanese"/>
    <property type="match status" value="2"/>
</dbReference>
<proteinExistence type="predicted"/>
<dbReference type="Proteomes" id="UP000231564">
    <property type="component" value="Chromosome MARIT"/>
</dbReference>
<keyword evidence="5" id="KW-1185">Reference proteome</keyword>
<keyword evidence="1 4" id="KW-0808">Transferase</keyword>
<dbReference type="Gene3D" id="3.40.250.10">
    <property type="entry name" value="Rhodanese-like domain"/>
    <property type="match status" value="2"/>
</dbReference>
<accession>A0A2H1EAJ9</accession>
<evidence type="ECO:0000256" key="1">
    <source>
        <dbReference type="ARBA" id="ARBA00022679"/>
    </source>
</evidence>
<dbReference type="OrthoDB" id="9770030at2"/>
<dbReference type="CDD" id="cd01448">
    <property type="entry name" value="TST_Repeat_1"/>
    <property type="match status" value="1"/>
</dbReference>
<dbReference type="InterPro" id="IPR045078">
    <property type="entry name" value="TST/MPST-like"/>
</dbReference>
<gene>
    <name evidence="4" type="ORF">MARIT_1843</name>
</gene>
<evidence type="ECO:0000313" key="4">
    <source>
        <dbReference type="EMBL" id="SFZ82982.1"/>
    </source>
</evidence>
<dbReference type="GO" id="GO:0004792">
    <property type="term" value="F:thiosulfate-cyanide sulfurtransferase activity"/>
    <property type="evidence" value="ECO:0007669"/>
    <property type="project" value="TreeGrafter"/>
</dbReference>
<dbReference type="KEGG" id="tmar:MARIT_1843"/>
<evidence type="ECO:0000256" key="2">
    <source>
        <dbReference type="ARBA" id="ARBA00022737"/>
    </source>
</evidence>
<dbReference type="EMBL" id="LT634361">
    <property type="protein sequence ID" value="SFZ82982.1"/>
    <property type="molecule type" value="Genomic_DNA"/>
</dbReference>
<dbReference type="EC" id="2.8.1.2" evidence="4"/>
<dbReference type="InterPro" id="IPR036873">
    <property type="entry name" value="Rhodanese-like_dom_sf"/>
</dbReference>
<dbReference type="GeneID" id="47723346"/>
<protein>
    <submittedName>
        <fullName evidence="4">Putative 3-mercaptopyruvate sulfurtransferase</fullName>
        <ecNumber evidence="4">2.8.1.2</ecNumber>
    </submittedName>
</protein>
<dbReference type="CDD" id="cd01449">
    <property type="entry name" value="TST_Repeat_2"/>
    <property type="match status" value="1"/>
</dbReference>
<dbReference type="GO" id="GO:0016784">
    <property type="term" value="F:3-mercaptopyruvate sulfurtransferase activity"/>
    <property type="evidence" value="ECO:0007669"/>
    <property type="project" value="UniProtKB-EC"/>
</dbReference>
<feature type="domain" description="Rhodanese" evidence="3">
    <location>
        <begin position="168"/>
        <end position="280"/>
    </location>
</feature>
<dbReference type="PANTHER" id="PTHR11364:SF27">
    <property type="entry name" value="SULFURTRANSFERASE"/>
    <property type="match status" value="1"/>
</dbReference>
<reference evidence="4 5" key="1">
    <citation type="submission" date="2016-11" db="EMBL/GenBank/DDBJ databases">
        <authorList>
            <person name="Jaros S."/>
            <person name="Januszkiewicz K."/>
            <person name="Wedrychowicz H."/>
        </authorList>
    </citation>
    <scope>NUCLEOTIDE SEQUENCE [LARGE SCALE GENOMIC DNA]</scope>
    <source>
        <strain evidence="4">NCIMB 2154T</strain>
    </source>
</reference>
<dbReference type="SMART" id="SM00450">
    <property type="entry name" value="RHOD"/>
    <property type="match status" value="2"/>
</dbReference>
<evidence type="ECO:0000313" key="5">
    <source>
        <dbReference type="Proteomes" id="UP000231564"/>
    </source>
</evidence>
<dbReference type="STRING" id="1349785.GCA_000509405_02799"/>
<name>A0A2H1EAJ9_9FLAO</name>
<organism evidence="4 5">
    <name type="scientific">Tenacibaculum maritimum NCIMB 2154</name>
    <dbReference type="NCBI Taxonomy" id="1349785"/>
    <lineage>
        <taxon>Bacteria</taxon>
        <taxon>Pseudomonadati</taxon>
        <taxon>Bacteroidota</taxon>
        <taxon>Flavobacteriia</taxon>
        <taxon>Flavobacteriales</taxon>
        <taxon>Flavobacteriaceae</taxon>
        <taxon>Tenacibaculum</taxon>
    </lineage>
</organism>
<dbReference type="RefSeq" id="WP_100211323.1">
    <property type="nucleotide sequence ID" value="NZ_CP138495.1"/>
</dbReference>
<dbReference type="PANTHER" id="PTHR11364">
    <property type="entry name" value="THIOSULFATE SULFERTANSFERASE"/>
    <property type="match status" value="1"/>
</dbReference>
<keyword evidence="4" id="KW-0670">Pyruvate</keyword>
<dbReference type="AlphaFoldDB" id="A0A2H1EAJ9"/>
<keyword evidence="2" id="KW-0677">Repeat</keyword>
<dbReference type="PROSITE" id="PS50206">
    <property type="entry name" value="RHODANESE_3"/>
    <property type="match status" value="2"/>
</dbReference>
<sequence>MELRVHKAIVFVDWLYENMENQNLVILNATIKKIGNKDDFKEEEKQIKGALFFDLKTIFSDQNSPLPNTMLPPDKFEEESQKLGISKDSCIIVYDDLGTYSSPRVWWMFKVMGFENVAVLNGGFPEWKSKGFPTEDKKIITAKTRGNFTVNFQNKKIISTKELLTVLSVKDSLIIDARSSSRFKGEEPEPRKEVRSGHIPSAINLPYGLLQEGGLMKSSRQLEILFEKVNKEKVKMMFSCGSGITACILALGADIANYKNYGVYDGSWTEWGSNHKLPIEK</sequence>
<dbReference type="InterPro" id="IPR001763">
    <property type="entry name" value="Rhodanese-like_dom"/>
</dbReference>
<evidence type="ECO:0000259" key="3">
    <source>
        <dbReference type="PROSITE" id="PS50206"/>
    </source>
</evidence>